<dbReference type="GO" id="GO:0016747">
    <property type="term" value="F:acyltransferase activity, transferring groups other than amino-acyl groups"/>
    <property type="evidence" value="ECO:0007669"/>
    <property type="project" value="InterPro"/>
</dbReference>
<dbReference type="Proteomes" id="UP000557772">
    <property type="component" value="Unassembled WGS sequence"/>
</dbReference>
<keyword evidence="2" id="KW-0808">Transferase</keyword>
<organism evidence="2 3">
    <name type="scientific">Flexivirga aerilata</name>
    <dbReference type="NCBI Taxonomy" id="1656889"/>
    <lineage>
        <taxon>Bacteria</taxon>
        <taxon>Bacillati</taxon>
        <taxon>Actinomycetota</taxon>
        <taxon>Actinomycetes</taxon>
        <taxon>Micrococcales</taxon>
        <taxon>Dermacoccaceae</taxon>
        <taxon>Flexivirga</taxon>
    </lineage>
</organism>
<protein>
    <submittedName>
        <fullName evidence="2">GNAT family N-acetyltransferase</fullName>
    </submittedName>
</protein>
<evidence type="ECO:0000313" key="2">
    <source>
        <dbReference type="EMBL" id="NNG40795.1"/>
    </source>
</evidence>
<dbReference type="Gene3D" id="3.40.630.30">
    <property type="match status" value="1"/>
</dbReference>
<keyword evidence="3" id="KW-1185">Reference proteome</keyword>
<dbReference type="InterPro" id="IPR000182">
    <property type="entry name" value="GNAT_dom"/>
</dbReference>
<dbReference type="CDD" id="cd04301">
    <property type="entry name" value="NAT_SF"/>
    <property type="match status" value="1"/>
</dbReference>
<dbReference type="RefSeq" id="WP_171157565.1">
    <property type="nucleotide sequence ID" value="NZ_JABENB010000003.1"/>
</dbReference>
<feature type="domain" description="N-acetyltransferase" evidence="1">
    <location>
        <begin position="3"/>
        <end position="165"/>
    </location>
</feature>
<reference evidence="2 3" key="1">
    <citation type="submission" date="2020-05" db="EMBL/GenBank/DDBJ databases">
        <title>Flexivirga sp. ID2601S isolated from air conditioner.</title>
        <authorList>
            <person name="Kim D.H."/>
        </authorList>
    </citation>
    <scope>NUCLEOTIDE SEQUENCE [LARGE SCALE GENOMIC DNA]</scope>
    <source>
        <strain evidence="2 3">ID2601S</strain>
    </source>
</reference>
<dbReference type="Pfam" id="PF00583">
    <property type="entry name" value="Acetyltransf_1"/>
    <property type="match status" value="1"/>
</dbReference>
<dbReference type="PROSITE" id="PS51186">
    <property type="entry name" value="GNAT"/>
    <property type="match status" value="1"/>
</dbReference>
<name>A0A849AK53_9MICO</name>
<comment type="caution">
    <text evidence="2">The sequence shown here is derived from an EMBL/GenBank/DDBJ whole genome shotgun (WGS) entry which is preliminary data.</text>
</comment>
<dbReference type="InterPro" id="IPR016181">
    <property type="entry name" value="Acyl_CoA_acyltransferase"/>
</dbReference>
<accession>A0A849AK53</accession>
<evidence type="ECO:0000259" key="1">
    <source>
        <dbReference type="PROSITE" id="PS51186"/>
    </source>
</evidence>
<gene>
    <name evidence="2" type="ORF">HJ588_16150</name>
</gene>
<proteinExistence type="predicted"/>
<evidence type="ECO:0000313" key="3">
    <source>
        <dbReference type="Proteomes" id="UP000557772"/>
    </source>
</evidence>
<sequence length="175" mass="19110">MDIIIRRREDADLPALGALLERDQPTTRYPFVWPFPGGSDAFLRRSTEVQSWTAEVDGRPVGHASVTTVSDDPISRSWAAAHHAEISQLRCISALFADLTLAGSGIGSRLLATATEYAAAGGYPVLDVVAAHDTPVNLYLKRGWQIIGTTQAPWHPELDLDLPIHLMILPRSFGE</sequence>
<dbReference type="SUPFAM" id="SSF55729">
    <property type="entry name" value="Acyl-CoA N-acyltransferases (Nat)"/>
    <property type="match status" value="1"/>
</dbReference>
<dbReference type="AlphaFoldDB" id="A0A849AK53"/>
<dbReference type="EMBL" id="JABENB010000003">
    <property type="protein sequence ID" value="NNG40795.1"/>
    <property type="molecule type" value="Genomic_DNA"/>
</dbReference>